<gene>
    <name evidence="2" type="ordered locus">MTR_3g050560</name>
</gene>
<dbReference type="EnsemblPlants" id="AES70264">
    <property type="protein sequence ID" value="AES70264"/>
    <property type="gene ID" value="MTR_3g050560"/>
</dbReference>
<keyword evidence="4" id="KW-1185">Reference proteome</keyword>
<evidence type="ECO:0000256" key="1">
    <source>
        <dbReference type="SAM" id="MobiDB-lite"/>
    </source>
</evidence>
<organism evidence="2 4">
    <name type="scientific">Medicago truncatula</name>
    <name type="common">Barrel medic</name>
    <name type="synonym">Medicago tribuloides</name>
    <dbReference type="NCBI Taxonomy" id="3880"/>
    <lineage>
        <taxon>Eukaryota</taxon>
        <taxon>Viridiplantae</taxon>
        <taxon>Streptophyta</taxon>
        <taxon>Embryophyta</taxon>
        <taxon>Tracheophyta</taxon>
        <taxon>Spermatophyta</taxon>
        <taxon>Magnoliopsida</taxon>
        <taxon>eudicotyledons</taxon>
        <taxon>Gunneridae</taxon>
        <taxon>Pentapetalae</taxon>
        <taxon>rosids</taxon>
        <taxon>fabids</taxon>
        <taxon>Fabales</taxon>
        <taxon>Fabaceae</taxon>
        <taxon>Papilionoideae</taxon>
        <taxon>50 kb inversion clade</taxon>
        <taxon>NPAAA clade</taxon>
        <taxon>Hologalegina</taxon>
        <taxon>IRL clade</taxon>
        <taxon>Trifolieae</taxon>
        <taxon>Medicago</taxon>
    </lineage>
</organism>
<dbReference type="Proteomes" id="UP000002051">
    <property type="component" value="Chromosome 3"/>
</dbReference>
<sequence length="75" mass="8671">MSSVSLNPPDLNSLLQSQNQFFNISPVNKDTPTFFKLLGDFGENHDHHQDHKLAYHHDGSSSSNHQQHNHYCYHE</sequence>
<reference evidence="2 4" key="1">
    <citation type="journal article" date="2011" name="Nature">
        <title>The Medicago genome provides insight into the evolution of rhizobial symbioses.</title>
        <authorList>
            <person name="Young N.D."/>
            <person name="Debelle F."/>
            <person name="Oldroyd G.E."/>
            <person name="Geurts R."/>
            <person name="Cannon S.B."/>
            <person name="Udvardi M.K."/>
            <person name="Benedito V.A."/>
            <person name="Mayer K.F."/>
            <person name="Gouzy J."/>
            <person name="Schoof H."/>
            <person name="Van de Peer Y."/>
            <person name="Proost S."/>
            <person name="Cook D.R."/>
            <person name="Meyers B.C."/>
            <person name="Spannagl M."/>
            <person name="Cheung F."/>
            <person name="De Mita S."/>
            <person name="Krishnakumar V."/>
            <person name="Gundlach H."/>
            <person name="Zhou S."/>
            <person name="Mudge J."/>
            <person name="Bharti A.K."/>
            <person name="Murray J.D."/>
            <person name="Naoumkina M.A."/>
            <person name="Rosen B."/>
            <person name="Silverstein K.A."/>
            <person name="Tang H."/>
            <person name="Rombauts S."/>
            <person name="Zhao P.X."/>
            <person name="Zhou P."/>
            <person name="Barbe V."/>
            <person name="Bardou P."/>
            <person name="Bechner M."/>
            <person name="Bellec A."/>
            <person name="Berger A."/>
            <person name="Berges H."/>
            <person name="Bidwell S."/>
            <person name="Bisseling T."/>
            <person name="Choisne N."/>
            <person name="Couloux A."/>
            <person name="Denny R."/>
            <person name="Deshpande S."/>
            <person name="Dai X."/>
            <person name="Doyle J.J."/>
            <person name="Dudez A.M."/>
            <person name="Farmer A.D."/>
            <person name="Fouteau S."/>
            <person name="Franken C."/>
            <person name="Gibelin C."/>
            <person name="Gish J."/>
            <person name="Goldstein S."/>
            <person name="Gonzalez A.J."/>
            <person name="Green P.J."/>
            <person name="Hallab A."/>
            <person name="Hartog M."/>
            <person name="Hua A."/>
            <person name="Humphray S.J."/>
            <person name="Jeong D.H."/>
            <person name="Jing Y."/>
            <person name="Jocker A."/>
            <person name="Kenton S.M."/>
            <person name="Kim D.J."/>
            <person name="Klee K."/>
            <person name="Lai H."/>
            <person name="Lang C."/>
            <person name="Lin S."/>
            <person name="Macmil S.L."/>
            <person name="Magdelenat G."/>
            <person name="Matthews L."/>
            <person name="McCorrison J."/>
            <person name="Monaghan E.L."/>
            <person name="Mun J.H."/>
            <person name="Najar F.Z."/>
            <person name="Nicholson C."/>
            <person name="Noirot C."/>
            <person name="O'Bleness M."/>
            <person name="Paule C.R."/>
            <person name="Poulain J."/>
            <person name="Prion F."/>
            <person name="Qin B."/>
            <person name="Qu C."/>
            <person name="Retzel E.F."/>
            <person name="Riddle C."/>
            <person name="Sallet E."/>
            <person name="Samain S."/>
            <person name="Samson N."/>
            <person name="Sanders I."/>
            <person name="Saurat O."/>
            <person name="Scarpelli C."/>
            <person name="Schiex T."/>
            <person name="Segurens B."/>
            <person name="Severin A.J."/>
            <person name="Sherrier D.J."/>
            <person name="Shi R."/>
            <person name="Sims S."/>
            <person name="Singer S.R."/>
            <person name="Sinharoy S."/>
            <person name="Sterck L."/>
            <person name="Viollet A."/>
            <person name="Wang B.B."/>
            <person name="Wang K."/>
            <person name="Wang M."/>
            <person name="Wang X."/>
            <person name="Warfsmann J."/>
            <person name="Weissenbach J."/>
            <person name="White D.D."/>
            <person name="White J.D."/>
            <person name="Wiley G.B."/>
            <person name="Wincker P."/>
            <person name="Xing Y."/>
            <person name="Yang L."/>
            <person name="Yao Z."/>
            <person name="Ying F."/>
            <person name="Zhai J."/>
            <person name="Zhou L."/>
            <person name="Zuber A."/>
            <person name="Denarie J."/>
            <person name="Dixon R.A."/>
            <person name="May G.D."/>
            <person name="Schwartz D.C."/>
            <person name="Rogers J."/>
            <person name="Quetier F."/>
            <person name="Town C.D."/>
            <person name="Roe B.A."/>
        </authorList>
    </citation>
    <scope>NUCLEOTIDE SEQUENCE [LARGE SCALE GENOMIC DNA]</scope>
    <source>
        <strain evidence="2">A17</strain>
        <strain evidence="3 4">cv. Jemalong A17</strain>
    </source>
</reference>
<dbReference type="PaxDb" id="3880-AES70264"/>
<reference evidence="3" key="3">
    <citation type="submission" date="2015-04" db="UniProtKB">
        <authorList>
            <consortium name="EnsemblPlants"/>
        </authorList>
    </citation>
    <scope>IDENTIFICATION</scope>
    <source>
        <strain evidence="3">cv. Jemalong A17</strain>
    </source>
</reference>
<reference evidence="2 4" key="2">
    <citation type="journal article" date="2014" name="BMC Genomics">
        <title>An improved genome release (version Mt4.0) for the model legume Medicago truncatula.</title>
        <authorList>
            <person name="Tang H."/>
            <person name="Krishnakumar V."/>
            <person name="Bidwell S."/>
            <person name="Rosen B."/>
            <person name="Chan A."/>
            <person name="Zhou S."/>
            <person name="Gentzbittel L."/>
            <person name="Childs K.L."/>
            <person name="Yandell M."/>
            <person name="Gundlach H."/>
            <person name="Mayer K.F."/>
            <person name="Schwartz D.C."/>
            <person name="Town C.D."/>
        </authorList>
    </citation>
    <scope>GENOME REANNOTATION</scope>
    <source>
        <strain evidence="3 4">cv. Jemalong A17</strain>
    </source>
</reference>
<evidence type="ECO:0000313" key="4">
    <source>
        <dbReference type="Proteomes" id="UP000002051"/>
    </source>
</evidence>
<evidence type="ECO:0000313" key="2">
    <source>
        <dbReference type="EMBL" id="AES70264.1"/>
    </source>
</evidence>
<name>G7J1Y0_MEDTR</name>
<accession>G7J1Y0</accession>
<feature type="compositionally biased region" description="Low complexity" evidence="1">
    <location>
        <begin position="60"/>
        <end position="75"/>
    </location>
</feature>
<dbReference type="EMBL" id="CM001219">
    <property type="protein sequence ID" value="AES70264.1"/>
    <property type="molecule type" value="Genomic_DNA"/>
</dbReference>
<feature type="compositionally biased region" description="Basic and acidic residues" evidence="1">
    <location>
        <begin position="46"/>
        <end position="59"/>
    </location>
</feature>
<dbReference type="HOGENOM" id="CLU_2674790_0_0_1"/>
<protein>
    <submittedName>
        <fullName evidence="2 3">Uncharacterized protein</fullName>
    </submittedName>
</protein>
<proteinExistence type="predicted"/>
<evidence type="ECO:0000313" key="3">
    <source>
        <dbReference type="EnsemblPlants" id="AES70264"/>
    </source>
</evidence>
<feature type="region of interest" description="Disordered" evidence="1">
    <location>
        <begin position="46"/>
        <end position="75"/>
    </location>
</feature>
<dbReference type="AlphaFoldDB" id="G7J1Y0"/>